<evidence type="ECO:0000313" key="12">
    <source>
        <dbReference type="EMBL" id="AET13228.1"/>
    </source>
</evidence>
<feature type="transmembrane region" description="Helical" evidence="11">
    <location>
        <begin position="6"/>
        <end position="22"/>
    </location>
</feature>
<evidence type="ECO:0000256" key="2">
    <source>
        <dbReference type="ARBA" id="ARBA00010519"/>
    </source>
</evidence>
<comment type="subcellular location">
    <subcellularLocation>
        <location evidence="1">Membrane</location>
        <topology evidence="1">Multi-pass membrane protein</topology>
    </subcellularLocation>
</comment>
<feature type="transmembrane region" description="Helical" evidence="11">
    <location>
        <begin position="59"/>
        <end position="81"/>
    </location>
</feature>
<dbReference type="Pfam" id="PF00420">
    <property type="entry name" value="Oxidored_q2"/>
    <property type="match status" value="1"/>
</dbReference>
<dbReference type="AlphaFoldDB" id="G9IT50"/>
<geneLocation type="mitochondrion" evidence="12"/>
<keyword evidence="7 11" id="KW-1133">Transmembrane helix</keyword>
<dbReference type="EMBL" id="JN700975">
    <property type="protein sequence ID" value="AET13228.1"/>
    <property type="molecule type" value="Genomic_DNA"/>
</dbReference>
<evidence type="ECO:0000256" key="11">
    <source>
        <dbReference type="SAM" id="Phobius"/>
    </source>
</evidence>
<keyword evidence="6" id="KW-1278">Translocase</keyword>
<evidence type="ECO:0000256" key="8">
    <source>
        <dbReference type="ARBA" id="ARBA00023027"/>
    </source>
</evidence>
<evidence type="ECO:0000256" key="10">
    <source>
        <dbReference type="ARBA" id="ARBA00031586"/>
    </source>
</evidence>
<accession>G9IT50</accession>
<dbReference type="InterPro" id="IPR039428">
    <property type="entry name" value="NUOK/Mnh_C1-like"/>
</dbReference>
<dbReference type="NCBIfam" id="NF004320">
    <property type="entry name" value="PRK05715.1-2"/>
    <property type="match status" value="1"/>
</dbReference>
<evidence type="ECO:0000256" key="4">
    <source>
        <dbReference type="ARBA" id="ARBA00022448"/>
    </source>
</evidence>
<dbReference type="GO" id="GO:0030964">
    <property type="term" value="C:NADH dehydrogenase complex"/>
    <property type="evidence" value="ECO:0007669"/>
    <property type="project" value="TreeGrafter"/>
</dbReference>
<keyword evidence="5 11" id="KW-0812">Transmembrane</keyword>
<reference evidence="12" key="1">
    <citation type="journal article" date="2012" name="Genome Biol. Evol.">
        <title>Evolution of linear mitochondrial genomes in medusozoan cnidarians.</title>
        <authorList>
            <person name="Kayal E."/>
            <person name="Bentlage B."/>
            <person name="Collins A.G."/>
            <person name="Kayal M."/>
            <person name="Pirro S."/>
            <person name="Lavrov D.V."/>
        </authorList>
    </citation>
    <scope>NUCLEOTIDE SEQUENCE</scope>
</reference>
<protein>
    <recommendedName>
        <fullName evidence="3">NADH-ubiquinone oxidoreductase chain 4L</fullName>
    </recommendedName>
    <alternativeName>
        <fullName evidence="10">NADH dehydrogenase subunit 4L</fullName>
    </alternativeName>
</protein>
<gene>
    <name evidence="12" type="primary">nad4L</name>
</gene>
<dbReference type="PANTHER" id="PTHR11434">
    <property type="entry name" value="NADH-UBIQUINONE OXIDOREDUCTASE SUBUNIT ND4L"/>
    <property type="match status" value="1"/>
</dbReference>
<keyword evidence="12" id="KW-0496">Mitochondrion</keyword>
<feature type="transmembrane region" description="Helical" evidence="11">
    <location>
        <begin position="27"/>
        <end position="47"/>
    </location>
</feature>
<evidence type="ECO:0000256" key="7">
    <source>
        <dbReference type="ARBA" id="ARBA00022989"/>
    </source>
</evidence>
<dbReference type="PANTHER" id="PTHR11434:SF16">
    <property type="entry name" value="NADH-UBIQUINONE OXIDOREDUCTASE CHAIN 4L"/>
    <property type="match status" value="1"/>
</dbReference>
<keyword evidence="8" id="KW-0520">NAD</keyword>
<evidence type="ECO:0000256" key="1">
    <source>
        <dbReference type="ARBA" id="ARBA00004141"/>
    </source>
</evidence>
<keyword evidence="9 11" id="KW-0472">Membrane</keyword>
<sequence>MWELLIWISLIIFTLGTTGILLNRSNLILTIMSIELMFLASALLLLLGVSLTDSLEGQIFTLFILTVAAAESAIGLAILIAHYRLKGNISLNSFTLLRG</sequence>
<name>G9IT50_9CNID</name>
<keyword evidence="4" id="KW-0813">Transport</keyword>
<evidence type="ECO:0000256" key="9">
    <source>
        <dbReference type="ARBA" id="ARBA00023136"/>
    </source>
</evidence>
<organism evidence="12">
    <name type="scientific">Craterolophus convolvulus</name>
    <dbReference type="NCBI Taxonomy" id="37531"/>
    <lineage>
        <taxon>Eukaryota</taxon>
        <taxon>Metazoa</taxon>
        <taxon>Cnidaria</taxon>
        <taxon>Staurozoa</taxon>
        <taxon>Stauromedusae</taxon>
        <taxon>Amyostaurida</taxon>
        <taxon>Craterolophidae</taxon>
        <taxon>Craterolophus</taxon>
    </lineage>
</organism>
<evidence type="ECO:0000256" key="6">
    <source>
        <dbReference type="ARBA" id="ARBA00022967"/>
    </source>
</evidence>
<proteinExistence type="inferred from homology"/>
<keyword evidence="12" id="KW-0560">Oxidoreductase</keyword>
<comment type="similarity">
    <text evidence="2">Belongs to the complex I subunit 4L family.</text>
</comment>
<dbReference type="GO" id="GO:0016651">
    <property type="term" value="F:oxidoreductase activity, acting on NAD(P)H"/>
    <property type="evidence" value="ECO:0007669"/>
    <property type="project" value="InterPro"/>
</dbReference>
<evidence type="ECO:0000256" key="3">
    <source>
        <dbReference type="ARBA" id="ARBA00016612"/>
    </source>
</evidence>
<dbReference type="Gene3D" id="1.10.287.3510">
    <property type="match status" value="1"/>
</dbReference>
<dbReference type="InterPro" id="IPR001133">
    <property type="entry name" value="NADH_UbQ_OxRdtase_chain4L/K"/>
</dbReference>
<dbReference type="GO" id="GO:0042773">
    <property type="term" value="P:ATP synthesis coupled electron transport"/>
    <property type="evidence" value="ECO:0007669"/>
    <property type="project" value="InterPro"/>
</dbReference>
<evidence type="ECO:0000256" key="5">
    <source>
        <dbReference type="ARBA" id="ARBA00022692"/>
    </source>
</evidence>
<dbReference type="HAMAP" id="MF_01456">
    <property type="entry name" value="NDH1_NuoK"/>
    <property type="match status" value="1"/>
</dbReference>